<accession>A0A315VCZ0</accession>
<evidence type="ECO:0000256" key="1">
    <source>
        <dbReference type="SAM" id="Phobius"/>
    </source>
</evidence>
<dbReference type="AlphaFoldDB" id="A0A315VCZ0"/>
<sequence length="68" mass="7223">MKDQRQGVGGPGTAMLIGVIGGVVALWNIYRETLLPFKTSYLQTADRREKLIAEGQAVSGNGGSFSNP</sequence>
<dbReference type="EMBL" id="NHOQ01001926">
    <property type="protein sequence ID" value="PWA20809.1"/>
    <property type="molecule type" value="Genomic_DNA"/>
</dbReference>
<evidence type="ECO:0000313" key="3">
    <source>
        <dbReference type="Proteomes" id="UP000250572"/>
    </source>
</evidence>
<dbReference type="Proteomes" id="UP000250572">
    <property type="component" value="Unassembled WGS sequence"/>
</dbReference>
<name>A0A315VCZ0_GAMAF</name>
<reference evidence="2 3" key="1">
    <citation type="journal article" date="2018" name="G3 (Bethesda)">
        <title>A High-Quality Reference Genome for the Invasive Mosquitofish Gambusia affinis Using a Chicago Library.</title>
        <authorList>
            <person name="Hoffberg S.L."/>
            <person name="Troendle N.J."/>
            <person name="Glenn T.C."/>
            <person name="Mahmud O."/>
            <person name="Louha S."/>
            <person name="Chalopin D."/>
            <person name="Bennetzen J.L."/>
            <person name="Mauricio R."/>
        </authorList>
    </citation>
    <scope>NUCLEOTIDE SEQUENCE [LARGE SCALE GENOMIC DNA]</scope>
    <source>
        <strain evidence="2">NE01/NJP1002.9</strain>
        <tissue evidence="2">Muscle</tissue>
    </source>
</reference>
<keyword evidence="3" id="KW-1185">Reference proteome</keyword>
<organism evidence="2 3">
    <name type="scientific">Gambusia affinis</name>
    <name type="common">Western mosquitofish</name>
    <name type="synonym">Heterandria affinis</name>
    <dbReference type="NCBI Taxonomy" id="33528"/>
    <lineage>
        <taxon>Eukaryota</taxon>
        <taxon>Metazoa</taxon>
        <taxon>Chordata</taxon>
        <taxon>Craniata</taxon>
        <taxon>Vertebrata</taxon>
        <taxon>Euteleostomi</taxon>
        <taxon>Actinopterygii</taxon>
        <taxon>Neopterygii</taxon>
        <taxon>Teleostei</taxon>
        <taxon>Neoteleostei</taxon>
        <taxon>Acanthomorphata</taxon>
        <taxon>Ovalentaria</taxon>
        <taxon>Atherinomorphae</taxon>
        <taxon>Cyprinodontiformes</taxon>
        <taxon>Poeciliidae</taxon>
        <taxon>Poeciliinae</taxon>
        <taxon>Gambusia</taxon>
    </lineage>
</organism>
<evidence type="ECO:0000313" key="2">
    <source>
        <dbReference type="EMBL" id="PWA20809.1"/>
    </source>
</evidence>
<gene>
    <name evidence="2" type="ORF">CCH79_00007115</name>
</gene>
<protein>
    <submittedName>
        <fullName evidence="2">Uncharacterized protein</fullName>
    </submittedName>
</protein>
<comment type="caution">
    <text evidence="2">The sequence shown here is derived from an EMBL/GenBank/DDBJ whole genome shotgun (WGS) entry which is preliminary data.</text>
</comment>
<keyword evidence="1" id="KW-0472">Membrane</keyword>
<feature type="transmembrane region" description="Helical" evidence="1">
    <location>
        <begin position="12"/>
        <end position="30"/>
    </location>
</feature>
<proteinExistence type="predicted"/>
<keyword evidence="1" id="KW-0812">Transmembrane</keyword>
<keyword evidence="1" id="KW-1133">Transmembrane helix</keyword>